<accession>A0A2S6GHQ7</accession>
<dbReference type="CDD" id="cd00093">
    <property type="entry name" value="HTH_XRE"/>
    <property type="match status" value="1"/>
</dbReference>
<dbReference type="SUPFAM" id="SSF47413">
    <property type="entry name" value="lambda repressor-like DNA-binding domains"/>
    <property type="match status" value="1"/>
</dbReference>
<proteinExistence type="predicted"/>
<name>A0A2S6GHQ7_9PSEU</name>
<organism evidence="2 3">
    <name type="scientific">Actinokineospora auranticolor</name>
    <dbReference type="NCBI Taxonomy" id="155976"/>
    <lineage>
        <taxon>Bacteria</taxon>
        <taxon>Bacillati</taxon>
        <taxon>Actinomycetota</taxon>
        <taxon>Actinomycetes</taxon>
        <taxon>Pseudonocardiales</taxon>
        <taxon>Pseudonocardiaceae</taxon>
        <taxon>Actinokineospora</taxon>
    </lineage>
</organism>
<dbReference type="InterPro" id="IPR001387">
    <property type="entry name" value="Cro/C1-type_HTH"/>
</dbReference>
<dbReference type="Proteomes" id="UP000239203">
    <property type="component" value="Unassembled WGS sequence"/>
</dbReference>
<evidence type="ECO:0000313" key="3">
    <source>
        <dbReference type="Proteomes" id="UP000239203"/>
    </source>
</evidence>
<dbReference type="Gene3D" id="1.10.260.40">
    <property type="entry name" value="lambda repressor-like DNA-binding domains"/>
    <property type="match status" value="1"/>
</dbReference>
<dbReference type="PROSITE" id="PS50943">
    <property type="entry name" value="HTH_CROC1"/>
    <property type="match status" value="1"/>
</dbReference>
<feature type="domain" description="HTH cro/C1-type" evidence="1">
    <location>
        <begin position="16"/>
        <end position="70"/>
    </location>
</feature>
<dbReference type="SMART" id="SM00530">
    <property type="entry name" value="HTH_XRE"/>
    <property type="match status" value="1"/>
</dbReference>
<sequence>MPSVQTRRKRKLGRYLADLRDHAGLKPEAVAKLLRKSPSTVSRIENGHSRCDFSALTAMLGLYQATADQRQHAEELWEEAGQEAAPLEHSSAMPPRYRAFVKAWNEAISARTLHLLILPGPLQTVSYRSAFYRVLDRFIDSPIDVERDAASMELRRGRFAEPDPLSMAVLLDEAVIHRVVGGPVIMAEQLRHLVALGSAPNISIRVIPFGAGEYSVIPGAVTLLGFAEPAVDPDVVYVEYFGGGEWIEGARDVAKFAGALDDVQSLALSEKDTAALFSRKADQLESER</sequence>
<dbReference type="GO" id="GO:0003677">
    <property type="term" value="F:DNA binding"/>
    <property type="evidence" value="ECO:0007669"/>
    <property type="project" value="InterPro"/>
</dbReference>
<dbReference type="InterPro" id="IPR043917">
    <property type="entry name" value="DUF5753"/>
</dbReference>
<gene>
    <name evidence="2" type="ORF">CLV40_1172</name>
</gene>
<reference evidence="2 3" key="1">
    <citation type="submission" date="2018-02" db="EMBL/GenBank/DDBJ databases">
        <title>Genomic Encyclopedia of Archaeal and Bacterial Type Strains, Phase II (KMG-II): from individual species to whole genera.</title>
        <authorList>
            <person name="Goeker M."/>
        </authorList>
    </citation>
    <scope>NUCLEOTIDE SEQUENCE [LARGE SCALE GENOMIC DNA]</scope>
    <source>
        <strain evidence="2 3">YU 961-1</strain>
    </source>
</reference>
<dbReference type="RefSeq" id="WP_181043738.1">
    <property type="nucleotide sequence ID" value="NZ_CP154825.1"/>
</dbReference>
<evidence type="ECO:0000313" key="2">
    <source>
        <dbReference type="EMBL" id="PPK64764.1"/>
    </source>
</evidence>
<dbReference type="Pfam" id="PF13560">
    <property type="entry name" value="HTH_31"/>
    <property type="match status" value="1"/>
</dbReference>
<protein>
    <submittedName>
        <fullName evidence="2">Helix-turn-helix protein</fullName>
    </submittedName>
</protein>
<dbReference type="EMBL" id="PTIX01000017">
    <property type="protein sequence ID" value="PPK64764.1"/>
    <property type="molecule type" value="Genomic_DNA"/>
</dbReference>
<keyword evidence="3" id="KW-1185">Reference proteome</keyword>
<dbReference type="Pfam" id="PF19054">
    <property type="entry name" value="DUF5753"/>
    <property type="match status" value="1"/>
</dbReference>
<dbReference type="AlphaFoldDB" id="A0A2S6GHQ7"/>
<dbReference type="InterPro" id="IPR010982">
    <property type="entry name" value="Lambda_DNA-bd_dom_sf"/>
</dbReference>
<comment type="caution">
    <text evidence="2">The sequence shown here is derived from an EMBL/GenBank/DDBJ whole genome shotgun (WGS) entry which is preliminary data.</text>
</comment>
<evidence type="ECO:0000259" key="1">
    <source>
        <dbReference type="PROSITE" id="PS50943"/>
    </source>
</evidence>